<dbReference type="InterPro" id="IPR010994">
    <property type="entry name" value="RuvA_2-like"/>
</dbReference>
<dbReference type="InterPro" id="IPR028088">
    <property type="entry name" value="Spt6_HTH_DNA-bd_dom"/>
</dbReference>
<feature type="compositionally biased region" description="Acidic residues" evidence="12">
    <location>
        <begin position="134"/>
        <end position="146"/>
    </location>
</feature>
<dbReference type="GO" id="GO:0034728">
    <property type="term" value="P:nucleosome organization"/>
    <property type="evidence" value="ECO:0007669"/>
    <property type="project" value="TreeGrafter"/>
</dbReference>
<keyword evidence="5" id="KW-0158">Chromosome</keyword>
<evidence type="ECO:0000256" key="9">
    <source>
        <dbReference type="ARBA" id="ARBA00093389"/>
    </source>
</evidence>
<dbReference type="Pfam" id="PF14639">
    <property type="entry name" value="YqgF"/>
    <property type="match status" value="1"/>
</dbReference>
<evidence type="ECO:0000313" key="14">
    <source>
        <dbReference type="EMBL" id="GMM37259.1"/>
    </source>
</evidence>
<evidence type="ECO:0000256" key="10">
    <source>
        <dbReference type="PIRNR" id="PIRNR036947"/>
    </source>
</evidence>
<feature type="region of interest" description="Disordered" evidence="12">
    <location>
        <begin position="1191"/>
        <end position="1218"/>
    </location>
</feature>
<gene>
    <name evidence="14" type="ORF">DASC09_045840</name>
</gene>
<dbReference type="EMBL" id="BTFZ01000011">
    <property type="protein sequence ID" value="GMM37259.1"/>
    <property type="molecule type" value="Genomic_DNA"/>
</dbReference>
<keyword evidence="7 10" id="KW-0804">Transcription</keyword>
<dbReference type="InterPro" id="IPR000980">
    <property type="entry name" value="SH2"/>
</dbReference>
<comment type="similarity">
    <text evidence="3 10">Belongs to the SPT6 family.</text>
</comment>
<reference evidence="14 15" key="1">
    <citation type="journal article" date="2023" name="Elife">
        <title>Identification of key yeast species and microbe-microbe interactions impacting larval growth of Drosophila in the wild.</title>
        <authorList>
            <person name="Mure A."/>
            <person name="Sugiura Y."/>
            <person name="Maeda R."/>
            <person name="Honda K."/>
            <person name="Sakurai N."/>
            <person name="Takahashi Y."/>
            <person name="Watada M."/>
            <person name="Katoh T."/>
            <person name="Gotoh A."/>
            <person name="Gotoh Y."/>
            <person name="Taniguchi I."/>
            <person name="Nakamura K."/>
            <person name="Hayashi T."/>
            <person name="Katayama T."/>
            <person name="Uemura T."/>
            <person name="Hattori Y."/>
        </authorList>
    </citation>
    <scope>NUCLEOTIDE SEQUENCE [LARGE SCALE GENOMIC DNA]</scope>
    <source>
        <strain evidence="14 15">SC-9</strain>
    </source>
</reference>
<proteinExistence type="inferred from homology"/>
<dbReference type="Pfam" id="PF14633">
    <property type="entry name" value="SH2_2"/>
    <property type="match status" value="1"/>
</dbReference>
<dbReference type="Gene3D" id="3.30.420.140">
    <property type="entry name" value="YqgF/RNase H-like domain"/>
    <property type="match status" value="1"/>
</dbReference>
<dbReference type="InterPro" id="IPR036860">
    <property type="entry name" value="SH2_dom_sf"/>
</dbReference>
<dbReference type="Gene3D" id="1.10.10.2740">
    <property type="entry name" value="Spt6, Death-like domain"/>
    <property type="match status" value="1"/>
</dbReference>
<dbReference type="Pfam" id="PF14635">
    <property type="entry name" value="HHH_7"/>
    <property type="match status" value="1"/>
</dbReference>
<dbReference type="GO" id="GO:0008023">
    <property type="term" value="C:transcription elongation factor complex"/>
    <property type="evidence" value="ECO:0007669"/>
    <property type="project" value="TreeGrafter"/>
</dbReference>
<evidence type="ECO:0000256" key="8">
    <source>
        <dbReference type="ARBA" id="ARBA00023242"/>
    </source>
</evidence>
<feature type="compositionally biased region" description="Gly residues" evidence="12">
    <location>
        <begin position="1438"/>
        <end position="1462"/>
    </location>
</feature>
<dbReference type="InterPro" id="IPR023323">
    <property type="entry name" value="Tex-like_dom_sf"/>
</dbReference>
<feature type="compositionally biased region" description="Acidic residues" evidence="12">
    <location>
        <begin position="158"/>
        <end position="174"/>
    </location>
</feature>
<comment type="function">
    <text evidence="9">Histone H3-H4 chaperone that plays a role in maintenance of chromatin structure during RNA polymerase II transcription elongation thereby repressing transcription initiation from cryptic promoters. Mediates the reassembly of nucleosomes onto the promoters of at least a selected set of genes during repression; the nucleosome reassembly is essential for transcriptional repression. Essential for viability.</text>
</comment>
<evidence type="ECO:0000256" key="2">
    <source>
        <dbReference type="ARBA" id="ARBA00004286"/>
    </source>
</evidence>
<evidence type="ECO:0000256" key="5">
    <source>
        <dbReference type="ARBA" id="ARBA00022454"/>
    </source>
</evidence>
<evidence type="ECO:0000256" key="4">
    <source>
        <dbReference type="ARBA" id="ARBA00020248"/>
    </source>
</evidence>
<dbReference type="SUPFAM" id="SSF55550">
    <property type="entry name" value="SH2 domain"/>
    <property type="match status" value="1"/>
</dbReference>
<dbReference type="GO" id="GO:0042393">
    <property type="term" value="F:histone binding"/>
    <property type="evidence" value="ECO:0007669"/>
    <property type="project" value="TreeGrafter"/>
</dbReference>
<dbReference type="SUPFAM" id="SSF158832">
    <property type="entry name" value="Tex N-terminal region-like"/>
    <property type="match status" value="1"/>
</dbReference>
<dbReference type="InterPro" id="IPR049540">
    <property type="entry name" value="Spt6-like_S1"/>
</dbReference>
<dbReference type="GO" id="GO:0003677">
    <property type="term" value="F:DNA binding"/>
    <property type="evidence" value="ECO:0007669"/>
    <property type="project" value="InterPro"/>
</dbReference>
<sequence>MSSSDEEKPDYLNRDAEESDNGGAIDSSDEEDDDDENEIAKVRDGFIVDDEDENEGSEDSSSERRHRRKKRKHKEKTPKDEDDALDEDDLDLLMENTGAAPRAKSKFKRLKKASSEDDKSQSTSNRASNALDDIFSDEEEEPEDEAPANGGRRRTDHDEMDDFIEEDSDDEEDRDVNHASRDRRYRPQATSVIAPQYSDIDQEKLDQLFEIFGDGTDYQWALDLEDIDGDNDDGEEGDGVPKLTDIFEQTELKEKMLTEEDNQVRITDIPERFQEMRSVVKNYELDIEDFEFEKTWIRESMAVEKYEFFQNNEYLIEPFEHAVGDVLTFMCEDNLEVPFIWTHRRDFITHAFKDPETGEFILKDLLDEDDLWRICQLDIDFHSLLSKKKTVISLLTKLGKLDEFEEELEGLKKINEYQDFYDYVLFKFSKELKEIQKESQKDDDDLEEIDEDEEEDDYNFNRGSNVRKSKDSKIKSRRHQKYSIWDRVRDSDLNEMIENFGITASQVATNISQETRQYFTEDPTEEPERVLAEICTRADSVYTNINTSMNLVKKLYAEELYHEPRIRHAIRETFANYSVINVKLTEKGKVKINNASPNYDFKYLMNKPVTQMIHEPDLFLRMLIAEQENLIEIVFHVQEYDQLLDKIFSTSFASDSESEIGSKWNEIRRASFDLAIKRLNTLARMHLKEELRKQCENSVFLSVRNAVNKKLNQAPYRPPGYEIGAIPYTLTLSAGEGNFHSDAVVGVYMNEFGEVKEFIKFEEHPLSPEFIDSFVKKVQSLNPDVIGINGYNARSKKLYDRVLEIVNSEKLRPAAQSDGDYREYENNEPPILDVIFVADDIARLYENSVRAKQEFPDKSSLFRYCVALGRYLQSPLLEYINMKDDVTSVFFYRFQHLLSNDRLKEAITTAFVDIVNLVGVEINRAIRESYYASCLQYVAGLGPRKASGLLQSIQTKSSSGLVNRQQLITSQLTSKTIFLNCASFLKFTETVNGRYADEADVLDETRIHPEDYTLAIKMAADALELDEEDIDDLEKGEGVIRKLEEGDNVYKLNDLILEDYALELENKSGKRKRATLYMIKEELLGHYDEFRRKFHIMNPQEIFVSLTGETPETFYPGMICTVVLKKIADKYVQGVTQFMVQCRIGIEHLKENNDRRRIGEIFHLQQAIQAKILEIDYEKFMSDGSVLKRDLQNRDNKHKQRNPAEWNRNAELEDERTEKQKLIEESKPKKVVEHPYFHNFNSKQAEDYLASRSRGDLVIRPSSRGEHHLAITWKVDNNLYQHLDVTEQKGKNKNNQEVKSYFVSGRKYSDLDELITFHIAPIVKLVEALINSDKFYNKSRADAESYLDSYIRANEKRGYYIFCFDHKRPGRFSLLFKGNEKSSIHTLPIEVNPDGYVLANYNYQTVGLLTNGFKTLAKNKFRPLPKNDGASSVHRYNNGGGSRHGGPQYRGGPGGHGGQTGYGNGSAYGGNYGGGANRSNYGQQMYNNNGYAGGY</sequence>
<dbReference type="RefSeq" id="XP_064854255.1">
    <property type="nucleotide sequence ID" value="XM_064998183.1"/>
</dbReference>
<evidence type="ECO:0000256" key="11">
    <source>
        <dbReference type="PROSITE-ProRule" id="PRU00191"/>
    </source>
</evidence>
<dbReference type="SMART" id="SM00252">
    <property type="entry name" value="SH2"/>
    <property type="match status" value="1"/>
</dbReference>
<comment type="function">
    <text evidence="10">Plays a role in maintenance of chromatin structure during RNA polymerase II transcription elongation thereby repressing transcription initiation from cryptic promoters. Mediates the reassembly of nucleosomes onto the promoters of at least a selected set of genes during repression; the nucleosome reassembly is essential for transcriptional repression.</text>
</comment>
<organism evidence="14 15">
    <name type="scientific">Saccharomycopsis crataegensis</name>
    <dbReference type="NCBI Taxonomy" id="43959"/>
    <lineage>
        <taxon>Eukaryota</taxon>
        <taxon>Fungi</taxon>
        <taxon>Dikarya</taxon>
        <taxon>Ascomycota</taxon>
        <taxon>Saccharomycotina</taxon>
        <taxon>Saccharomycetes</taxon>
        <taxon>Saccharomycopsidaceae</taxon>
        <taxon>Saccharomycopsis</taxon>
    </lineage>
</organism>
<feature type="compositionally biased region" description="Basic residues" evidence="12">
    <location>
        <begin position="64"/>
        <end position="76"/>
    </location>
</feature>
<dbReference type="GO" id="GO:0005694">
    <property type="term" value="C:chromosome"/>
    <property type="evidence" value="ECO:0007669"/>
    <property type="project" value="UniProtKB-SubCell"/>
</dbReference>
<dbReference type="CDD" id="cd09928">
    <property type="entry name" value="SH2_Cterm_SPT6_like"/>
    <property type="match status" value="1"/>
</dbReference>
<feature type="region of interest" description="Disordered" evidence="12">
    <location>
        <begin position="1"/>
        <end position="188"/>
    </location>
</feature>
<dbReference type="Proteomes" id="UP001360560">
    <property type="component" value="Unassembled WGS sequence"/>
</dbReference>
<dbReference type="CDD" id="cd09918">
    <property type="entry name" value="SH2_Nterm_SPT6_like"/>
    <property type="match status" value="1"/>
</dbReference>
<dbReference type="InterPro" id="IPR042066">
    <property type="entry name" value="Spt6_death-like"/>
</dbReference>
<feature type="compositionally biased region" description="Acidic residues" evidence="12">
    <location>
        <begin position="441"/>
        <end position="458"/>
    </location>
</feature>
<dbReference type="InterPro" id="IPR035018">
    <property type="entry name" value="Spt6_SH2_C"/>
</dbReference>
<feature type="domain" description="SH2" evidence="13">
    <location>
        <begin position="1235"/>
        <end position="1318"/>
    </location>
</feature>
<evidence type="ECO:0000259" key="13">
    <source>
        <dbReference type="PROSITE" id="PS50001"/>
    </source>
</evidence>
<comment type="caution">
    <text evidence="14">The sequence shown here is derived from an EMBL/GenBank/DDBJ whole genome shotgun (WGS) entry which is preliminary data.</text>
</comment>
<dbReference type="GO" id="GO:0031491">
    <property type="term" value="F:nucleosome binding"/>
    <property type="evidence" value="ECO:0007669"/>
    <property type="project" value="TreeGrafter"/>
</dbReference>
<feature type="region of interest" description="Disordered" evidence="12">
    <location>
        <begin position="439"/>
        <end position="474"/>
    </location>
</feature>
<dbReference type="InterPro" id="IPR023319">
    <property type="entry name" value="Tex-like_HTH_dom_sf"/>
</dbReference>
<dbReference type="PROSITE" id="PS50001">
    <property type="entry name" value="SH2"/>
    <property type="match status" value="1"/>
</dbReference>
<dbReference type="GO" id="GO:0140673">
    <property type="term" value="P:transcription elongation-coupled chromatin remodeling"/>
    <property type="evidence" value="ECO:0007669"/>
    <property type="project" value="InterPro"/>
</dbReference>
<dbReference type="Pfam" id="PF22706">
    <property type="entry name" value="Tex_central_region"/>
    <property type="match status" value="1"/>
</dbReference>
<keyword evidence="8 10" id="KW-0539">Nucleus</keyword>
<keyword evidence="15" id="KW-1185">Reference proteome</keyword>
<dbReference type="InterPro" id="IPR017072">
    <property type="entry name" value="TF_Spt6"/>
</dbReference>
<dbReference type="InterPro" id="IPR012337">
    <property type="entry name" value="RNaseH-like_sf"/>
</dbReference>
<comment type="subcellular location">
    <subcellularLocation>
        <location evidence="2">Chromosome</location>
    </subcellularLocation>
    <subcellularLocation>
        <location evidence="1 10">Nucleus</location>
    </subcellularLocation>
</comment>
<dbReference type="Gene3D" id="1.10.10.650">
    <property type="entry name" value="RuvA domain 2-like"/>
    <property type="match status" value="1"/>
</dbReference>
<evidence type="ECO:0000256" key="12">
    <source>
        <dbReference type="SAM" id="MobiDB-lite"/>
    </source>
</evidence>
<feature type="compositionally biased region" description="Acidic residues" evidence="12">
    <location>
        <begin position="27"/>
        <end position="37"/>
    </location>
</feature>
<protein>
    <recommendedName>
        <fullName evidence="4 10">Transcription elongation factor Spt6</fullName>
    </recommendedName>
</protein>
<evidence type="ECO:0000256" key="3">
    <source>
        <dbReference type="ARBA" id="ARBA00009253"/>
    </source>
</evidence>
<evidence type="ECO:0000313" key="15">
    <source>
        <dbReference type="Proteomes" id="UP001360560"/>
    </source>
</evidence>
<feature type="region of interest" description="Disordered" evidence="12">
    <location>
        <begin position="1427"/>
        <end position="1462"/>
    </location>
</feature>
<dbReference type="InterPro" id="IPR028231">
    <property type="entry name" value="Spt6_YqgF"/>
</dbReference>
<dbReference type="GeneID" id="90075234"/>
<dbReference type="InterPro" id="IPR032706">
    <property type="entry name" value="Spt6_HHH"/>
</dbReference>
<evidence type="ECO:0000256" key="1">
    <source>
        <dbReference type="ARBA" id="ARBA00004123"/>
    </source>
</evidence>
<dbReference type="FunFam" id="1.10.10.2740:FF:000002">
    <property type="entry name" value="Transcription elongation factor Spt6"/>
    <property type="match status" value="1"/>
</dbReference>
<dbReference type="Pfam" id="PF14632">
    <property type="entry name" value="SPT6_acidic"/>
    <property type="match status" value="1"/>
</dbReference>
<dbReference type="PANTHER" id="PTHR10145:SF6">
    <property type="entry name" value="TRANSCRIPTION ELONGATION FACTOR SPT6"/>
    <property type="match status" value="1"/>
</dbReference>
<keyword evidence="6 11" id="KW-0727">SH2 domain</keyword>
<dbReference type="Pfam" id="PF14641">
    <property type="entry name" value="HTH_44"/>
    <property type="match status" value="1"/>
</dbReference>
<dbReference type="Gene3D" id="1.10.150.850">
    <property type="entry name" value="Spt6, helix-hairpin-helix domain"/>
    <property type="match status" value="1"/>
</dbReference>
<feature type="compositionally biased region" description="Basic and acidic residues" evidence="12">
    <location>
        <begin position="1"/>
        <end position="16"/>
    </location>
</feature>
<dbReference type="Gene3D" id="3.30.505.10">
    <property type="entry name" value="SH2 domain"/>
    <property type="match status" value="2"/>
</dbReference>
<feature type="compositionally biased region" description="Acidic residues" evidence="12">
    <location>
        <begin position="47"/>
        <end position="60"/>
    </location>
</feature>
<dbReference type="InterPro" id="IPR055179">
    <property type="entry name" value="Tex-like_central_region"/>
</dbReference>
<dbReference type="InterPro" id="IPR035019">
    <property type="entry name" value="Spt6_SH2_N"/>
</dbReference>
<feature type="compositionally biased region" description="Acidic residues" evidence="12">
    <location>
        <begin position="80"/>
        <end position="92"/>
    </location>
</feature>
<feature type="compositionally biased region" description="Basic residues" evidence="12">
    <location>
        <begin position="103"/>
        <end position="112"/>
    </location>
</feature>
<dbReference type="SUPFAM" id="SSF53098">
    <property type="entry name" value="Ribonuclease H-like"/>
    <property type="match status" value="1"/>
</dbReference>
<accession>A0AAV5QS22</accession>
<dbReference type="Gene3D" id="1.10.3500.10">
    <property type="entry name" value="Tex N-terminal region-like"/>
    <property type="match status" value="1"/>
</dbReference>
<feature type="compositionally biased region" description="Basic and acidic residues" evidence="12">
    <location>
        <begin position="1208"/>
        <end position="1218"/>
    </location>
</feature>
<dbReference type="InterPro" id="IPR028083">
    <property type="entry name" value="Spt6_acidic_N_dom"/>
</dbReference>
<evidence type="ECO:0000256" key="7">
    <source>
        <dbReference type="ARBA" id="ARBA00023163"/>
    </source>
</evidence>
<dbReference type="Pfam" id="PF21710">
    <property type="entry name" value="Spt6_S1"/>
    <property type="match status" value="1"/>
</dbReference>
<dbReference type="PIRSF" id="PIRSF036947">
    <property type="entry name" value="Spt6"/>
    <property type="match status" value="1"/>
</dbReference>
<name>A0AAV5QS22_9ASCO</name>
<dbReference type="InterPro" id="IPR037027">
    <property type="entry name" value="YqgF/RNaseH-like_dom_sf"/>
</dbReference>
<evidence type="ECO:0000256" key="6">
    <source>
        <dbReference type="ARBA" id="ARBA00022999"/>
    </source>
</evidence>
<dbReference type="InterPro" id="IPR035420">
    <property type="entry name" value="Spt6_SH2"/>
</dbReference>
<dbReference type="PANTHER" id="PTHR10145">
    <property type="entry name" value="TRANSCRIPTION ELONGATION FACTOR SPT6"/>
    <property type="match status" value="1"/>
</dbReference>
<dbReference type="SUPFAM" id="SSF47781">
    <property type="entry name" value="RuvA domain 2-like"/>
    <property type="match status" value="1"/>
</dbReference>